<evidence type="ECO:0000313" key="2">
    <source>
        <dbReference type="EMBL" id="CUP45189.1"/>
    </source>
</evidence>
<proteinExistence type="predicted"/>
<gene>
    <name evidence="2" type="ORF">ERS852497_02904</name>
</gene>
<evidence type="ECO:0000313" key="3">
    <source>
        <dbReference type="Proteomes" id="UP000095602"/>
    </source>
</evidence>
<dbReference type="EMBL" id="CZAJ01000052">
    <property type="protein sequence ID" value="CUP45189.1"/>
    <property type="molecule type" value="Genomic_DNA"/>
</dbReference>
<accession>A0A174NGM6</accession>
<protein>
    <recommendedName>
        <fullName evidence="4">Lipoprotein</fullName>
    </recommendedName>
</protein>
<name>A0A174NGM6_9FIRM</name>
<dbReference type="PROSITE" id="PS51257">
    <property type="entry name" value="PROKAR_LIPOPROTEIN"/>
    <property type="match status" value="1"/>
</dbReference>
<evidence type="ECO:0008006" key="4">
    <source>
        <dbReference type="Google" id="ProtNLM"/>
    </source>
</evidence>
<keyword evidence="1" id="KW-0732">Signal</keyword>
<dbReference type="Proteomes" id="UP000095602">
    <property type="component" value="Unassembled WGS sequence"/>
</dbReference>
<feature type="chain" id="PRO_5008028926" description="Lipoprotein" evidence="1">
    <location>
        <begin position="20"/>
        <end position="373"/>
    </location>
</feature>
<feature type="signal peptide" evidence="1">
    <location>
        <begin position="1"/>
        <end position="19"/>
    </location>
</feature>
<evidence type="ECO:0000256" key="1">
    <source>
        <dbReference type="SAM" id="SignalP"/>
    </source>
</evidence>
<dbReference type="AlphaFoldDB" id="A0A174NGM6"/>
<sequence length="373" mass="42865">MRKSIIISLLICCMITISACENNKENTKNSEDIKHVQSEIDVKEINTFKDFEYDKIDNRLVLLDVSSNDILAEMAVKDTESIDYYGEIHDGYAIVKSSYNEAVDNSRQKNGVVISTMTSMAKEAYQYIEYDNNLKVKNVIDIKAMIPEELMKEIQECQSQAVAAPSGNELAWSTESGIYVLNLETQELMHHEPEVDGYSQYEIAFIDENKLGFYKSKGDEIIDTKYGYWSLISDKMFYDEQRCYSPNQIRVSGNYLILNDGENPLTDTSSGKVVIYNCEENQSVVFKVDNTESTFSYITKDGAHLIAYTCINDNLTKHRVRVYQLSDKKCISENTFETEVGVQFYDFRNNENGYWLIGNEDTKRVVYNVFTTQ</sequence>
<dbReference type="SUPFAM" id="SSF69322">
    <property type="entry name" value="Tricorn protease domain 2"/>
    <property type="match status" value="1"/>
</dbReference>
<reference evidence="2 3" key="1">
    <citation type="submission" date="2015-09" db="EMBL/GenBank/DDBJ databases">
        <authorList>
            <consortium name="Pathogen Informatics"/>
        </authorList>
    </citation>
    <scope>NUCLEOTIDE SEQUENCE [LARGE SCALE GENOMIC DNA]</scope>
    <source>
        <strain evidence="2 3">2789STDY5834884</strain>
    </source>
</reference>
<organism evidence="2 3">
    <name type="scientific">Agathobacter rectalis</name>
    <dbReference type="NCBI Taxonomy" id="39491"/>
    <lineage>
        <taxon>Bacteria</taxon>
        <taxon>Bacillati</taxon>
        <taxon>Bacillota</taxon>
        <taxon>Clostridia</taxon>
        <taxon>Lachnospirales</taxon>
        <taxon>Lachnospiraceae</taxon>
        <taxon>Agathobacter</taxon>
    </lineage>
</organism>
<dbReference type="RefSeq" id="WP_015517028.1">
    <property type="nucleotide sequence ID" value="NZ_CZAJ01000052.1"/>
</dbReference>